<comment type="pathway">
    <text evidence="1">Cofactor biosynthesis; molybdopterin biosynthesis.</text>
</comment>
<dbReference type="SUPFAM" id="SSF54690">
    <property type="entry name" value="Molybdopterin synthase subunit MoaE"/>
    <property type="match status" value="1"/>
</dbReference>
<organism evidence="13 14">
    <name type="scientific">Pseudomonas synxantha</name>
    <dbReference type="NCBI Taxonomy" id="47883"/>
    <lineage>
        <taxon>Bacteria</taxon>
        <taxon>Pseudomonadati</taxon>
        <taxon>Pseudomonadota</taxon>
        <taxon>Gammaproteobacteria</taxon>
        <taxon>Pseudomonadales</taxon>
        <taxon>Pseudomonadaceae</taxon>
        <taxon>Pseudomonas</taxon>
    </lineage>
</organism>
<dbReference type="InterPro" id="IPR003448">
    <property type="entry name" value="Mopterin_biosynth_MoaE"/>
</dbReference>
<evidence type="ECO:0000256" key="11">
    <source>
        <dbReference type="ARBA" id="ARBA00032474"/>
    </source>
</evidence>
<dbReference type="CDD" id="cd00756">
    <property type="entry name" value="MoaE"/>
    <property type="match status" value="1"/>
</dbReference>
<gene>
    <name evidence="13" type="primary">moaE</name>
    <name evidence="13" type="ORF">FXO26_26290</name>
</gene>
<dbReference type="EMBL" id="VSRO01000017">
    <property type="protein sequence ID" value="TYK54799.1"/>
    <property type="molecule type" value="Genomic_DNA"/>
</dbReference>
<reference evidence="13 14" key="2">
    <citation type="submission" date="2019-08" db="EMBL/GenBank/DDBJ databases">
        <authorList>
            <person name="Brilhante M."/>
            <person name="Perreten V."/>
        </authorList>
    </citation>
    <scope>NUCLEOTIDE SEQUENCE [LARGE SCALE GENOMIC DNA]</scope>
    <source>
        <strain evidence="13 14">MCP106</strain>
    </source>
</reference>
<sequence>MPVQVQTELLDLGELTRSVHAEDPGVGAVATFVGYVRDINQGDQVSALFLEHYPGMTERSLQLIVDQAHERWPLQRVSIVHRVGALQVGEAIVFVGVASQHRQAAFEACAFLMDYLKTRAPFWKREQTPAGERWVEGRESDRLAQERWAL</sequence>
<dbReference type="UniPathway" id="UPA00344"/>
<evidence type="ECO:0000256" key="3">
    <source>
        <dbReference type="ARBA" id="ARBA00011950"/>
    </source>
</evidence>
<evidence type="ECO:0000256" key="10">
    <source>
        <dbReference type="ARBA" id="ARBA00030781"/>
    </source>
</evidence>
<evidence type="ECO:0000256" key="8">
    <source>
        <dbReference type="ARBA" id="ARBA00029745"/>
    </source>
</evidence>
<evidence type="ECO:0000256" key="5">
    <source>
        <dbReference type="ARBA" id="ARBA00022679"/>
    </source>
</evidence>
<dbReference type="Gene3D" id="3.90.1170.40">
    <property type="entry name" value="Molybdopterin biosynthesis MoaE subunit"/>
    <property type="match status" value="1"/>
</dbReference>
<evidence type="ECO:0000313" key="13">
    <source>
        <dbReference type="EMBL" id="TYK54799.1"/>
    </source>
</evidence>
<dbReference type="Pfam" id="PF02391">
    <property type="entry name" value="MoaE"/>
    <property type="match status" value="1"/>
</dbReference>
<protein>
    <recommendedName>
        <fullName evidence="4">Molybdopterin synthase catalytic subunit</fullName>
        <ecNumber evidence="3">2.8.1.12</ecNumber>
    </recommendedName>
    <alternativeName>
        <fullName evidence="10">MPT synthase subunit 2</fullName>
    </alternativeName>
    <alternativeName>
        <fullName evidence="8">Molybdenum cofactor biosynthesis protein E</fullName>
    </alternativeName>
    <alternativeName>
        <fullName evidence="9">Molybdopterin-converting factor large subunit</fullName>
    </alternativeName>
    <alternativeName>
        <fullName evidence="11">Molybdopterin-converting factor subunit 2</fullName>
    </alternativeName>
</protein>
<evidence type="ECO:0000256" key="12">
    <source>
        <dbReference type="ARBA" id="ARBA00049878"/>
    </source>
</evidence>
<comment type="subunit">
    <text evidence="7">Heterotetramer of 2 MoaD subunits and 2 MoaE subunits. Also stable as homodimer. The enzyme changes between these two forms during catalysis.</text>
</comment>
<dbReference type="GO" id="GO:0006777">
    <property type="term" value="P:Mo-molybdopterin cofactor biosynthetic process"/>
    <property type="evidence" value="ECO:0007669"/>
    <property type="project" value="UniProtKB-KW"/>
</dbReference>
<dbReference type="Proteomes" id="UP000324029">
    <property type="component" value="Unassembled WGS sequence"/>
</dbReference>
<evidence type="ECO:0000256" key="4">
    <source>
        <dbReference type="ARBA" id="ARBA00013858"/>
    </source>
</evidence>
<reference evidence="13 14" key="1">
    <citation type="submission" date="2019-08" db="EMBL/GenBank/DDBJ databases">
        <title>Subclass B2 metallo-beta lactamase from Pseudomonas synxantha.</title>
        <authorList>
            <person name="Poirel L."/>
            <person name="Palmieri M."/>
            <person name="Masseron A."/>
            <person name="Perreten V."/>
            <person name="Nordman P."/>
        </authorList>
    </citation>
    <scope>NUCLEOTIDE SEQUENCE [LARGE SCALE GENOMIC DNA]</scope>
    <source>
        <strain evidence="13 14">MCP106</strain>
    </source>
</reference>
<dbReference type="GO" id="GO:0030366">
    <property type="term" value="F:molybdopterin synthase activity"/>
    <property type="evidence" value="ECO:0007669"/>
    <property type="project" value="UniProtKB-EC"/>
</dbReference>
<keyword evidence="5 13" id="KW-0808">Transferase</keyword>
<keyword evidence="6" id="KW-0501">Molybdenum cofactor biosynthesis</keyword>
<dbReference type="EC" id="2.8.1.12" evidence="3"/>
<evidence type="ECO:0000256" key="6">
    <source>
        <dbReference type="ARBA" id="ARBA00023150"/>
    </source>
</evidence>
<dbReference type="NCBIfam" id="NF007959">
    <property type="entry name" value="PRK10678.1"/>
    <property type="match status" value="1"/>
</dbReference>
<accession>A0A5D3G379</accession>
<evidence type="ECO:0000256" key="7">
    <source>
        <dbReference type="ARBA" id="ARBA00026066"/>
    </source>
</evidence>
<evidence type="ECO:0000313" key="14">
    <source>
        <dbReference type="Proteomes" id="UP000324029"/>
    </source>
</evidence>
<evidence type="ECO:0000256" key="1">
    <source>
        <dbReference type="ARBA" id="ARBA00005046"/>
    </source>
</evidence>
<comment type="caution">
    <text evidence="13">The sequence shown here is derived from an EMBL/GenBank/DDBJ whole genome shotgun (WGS) entry which is preliminary data.</text>
</comment>
<evidence type="ECO:0000256" key="9">
    <source>
        <dbReference type="ARBA" id="ARBA00030407"/>
    </source>
</evidence>
<name>A0A5D3G379_9PSED</name>
<comment type="catalytic activity">
    <reaction evidence="12">
        <text>2 [molybdopterin-synthase sulfur-carrier protein]-C-terminal-Gly-aminoethanethioate + cyclic pyranopterin phosphate + H2O = molybdopterin + 2 [molybdopterin-synthase sulfur-carrier protein]-C-terminal Gly-Gly + 2 H(+)</text>
        <dbReference type="Rhea" id="RHEA:26333"/>
        <dbReference type="Rhea" id="RHEA-COMP:12202"/>
        <dbReference type="Rhea" id="RHEA-COMP:19907"/>
        <dbReference type="ChEBI" id="CHEBI:15377"/>
        <dbReference type="ChEBI" id="CHEBI:15378"/>
        <dbReference type="ChEBI" id="CHEBI:58698"/>
        <dbReference type="ChEBI" id="CHEBI:59648"/>
        <dbReference type="ChEBI" id="CHEBI:90778"/>
        <dbReference type="ChEBI" id="CHEBI:232372"/>
        <dbReference type="EC" id="2.8.1.12"/>
    </reaction>
</comment>
<evidence type="ECO:0000256" key="2">
    <source>
        <dbReference type="ARBA" id="ARBA00005426"/>
    </source>
</evidence>
<comment type="similarity">
    <text evidence="2">Belongs to the MoaE family.</text>
</comment>
<dbReference type="AlphaFoldDB" id="A0A5D3G379"/>
<dbReference type="InterPro" id="IPR036563">
    <property type="entry name" value="MoaE_sf"/>
</dbReference>
<dbReference type="RefSeq" id="WP_078821300.1">
    <property type="nucleotide sequence ID" value="NZ_LR027557.1"/>
</dbReference>
<proteinExistence type="inferred from homology"/>
<dbReference type="PANTHER" id="PTHR23404">
    <property type="entry name" value="MOLYBDOPTERIN SYNTHASE RELATED"/>
    <property type="match status" value="1"/>
</dbReference>
<dbReference type="FunFam" id="3.90.1170.40:FF:000001">
    <property type="entry name" value="Molybdopterin synthase catalytic subunit MoaE"/>
    <property type="match status" value="1"/>
</dbReference>